<dbReference type="PANTHER" id="PTHR48253:SF2">
    <property type="entry name" value="ISOPENICILLIN N SYNTHASE-LIKE FE(2+) 2OG DIOXYGENASE DOMAIN-CONTAINING PROTEIN"/>
    <property type="match status" value="1"/>
</dbReference>
<sequence length="548" mass="59676">MVGVVEDLGMDVVLDYSNLLEAAAGIATAGAVVAAVHDDHNHLVAAIMEALGPSGRGFVAVRGVPQFRELRDKLLPLAKEIALMPEAQLRSFLREHGLGTDVSLKHPDRPVSSFAAKLKFEDVIGDDHCSELKLQSTMHDSEANSLKDVGSLFARLGVCMVEVGLLVARLCDYGISWSLSNQTTKHTVGAGLEQAIQESGTAKGRLIHYHSIQEKALLTLSSKAKKNRNSKKKPSNVKKLGEMVDGCSKEQELLSILWQQWHCDYGILTVLTAPLFLKSMPSWHQVSMHSHSSSNCALNPIDISDFPPLTLMDAEPRVQETFKSVSQSNCSQEEDGQICVTSAVCTKLQEKKGSWPDVNSLLLDIPCACQSDVKLSVMCRNIKSAEEIAGDGTHPDRDQPTFQCRSFECLPPDGHSSLQVMDSMTGGSTFVDVAADCLVVQVGEAAQILSGGKLVARAHCVARPTMAADVSRETMAVFLQPAWERPLMLPMWGAETALQAGGLSTDLETMIPPLTSRWRQGSTFAEFSQETTRQYYGVEGLQSRREQT</sequence>
<dbReference type="SUPFAM" id="SSF51197">
    <property type="entry name" value="Clavaminate synthase-like"/>
    <property type="match status" value="1"/>
</dbReference>
<accession>A0ABP0X0W2</accession>
<organism evidence="1 2">
    <name type="scientific">Sphagnum jensenii</name>
    <dbReference type="NCBI Taxonomy" id="128206"/>
    <lineage>
        <taxon>Eukaryota</taxon>
        <taxon>Viridiplantae</taxon>
        <taxon>Streptophyta</taxon>
        <taxon>Embryophyta</taxon>
        <taxon>Bryophyta</taxon>
        <taxon>Sphagnophytina</taxon>
        <taxon>Sphagnopsida</taxon>
        <taxon>Sphagnales</taxon>
        <taxon>Sphagnaceae</taxon>
        <taxon>Sphagnum</taxon>
    </lineage>
</organism>
<proteinExistence type="predicted"/>
<keyword evidence="2" id="KW-1185">Reference proteome</keyword>
<protein>
    <submittedName>
        <fullName evidence="1">Uncharacterized protein</fullName>
    </submittedName>
</protein>
<dbReference type="Gene3D" id="2.60.120.330">
    <property type="entry name" value="B-lactam Antibiotic, Isopenicillin N Synthase, Chain"/>
    <property type="match status" value="1"/>
</dbReference>
<evidence type="ECO:0000313" key="2">
    <source>
        <dbReference type="Proteomes" id="UP001497444"/>
    </source>
</evidence>
<dbReference type="Proteomes" id="UP001497444">
    <property type="component" value="Chromosome 5"/>
</dbReference>
<dbReference type="PANTHER" id="PTHR48253">
    <property type="match status" value="1"/>
</dbReference>
<gene>
    <name evidence="1" type="ORF">CSSPJE1EN1_LOCUS18232</name>
</gene>
<evidence type="ECO:0000313" key="1">
    <source>
        <dbReference type="EMBL" id="CAK9272754.1"/>
    </source>
</evidence>
<dbReference type="InterPro" id="IPR027443">
    <property type="entry name" value="IPNS-like_sf"/>
</dbReference>
<name>A0ABP0X0W2_9BRYO</name>
<reference evidence="1" key="1">
    <citation type="submission" date="2024-02" db="EMBL/GenBank/DDBJ databases">
        <authorList>
            <consortium name="ELIXIR-Norway"/>
            <consortium name="Elixir Norway"/>
        </authorList>
    </citation>
    <scope>NUCLEOTIDE SEQUENCE</scope>
</reference>
<dbReference type="EMBL" id="OZ020100">
    <property type="protein sequence ID" value="CAK9272754.1"/>
    <property type="molecule type" value="Genomic_DNA"/>
</dbReference>